<feature type="domain" description="Amidohydrolase-related" evidence="2">
    <location>
        <begin position="72"/>
        <end position="418"/>
    </location>
</feature>
<evidence type="ECO:0000259" key="2">
    <source>
        <dbReference type="Pfam" id="PF01979"/>
    </source>
</evidence>
<evidence type="ECO:0000313" key="4">
    <source>
        <dbReference type="Proteomes" id="UP000698028"/>
    </source>
</evidence>
<dbReference type="InterPro" id="IPR057744">
    <property type="entry name" value="OTAase-like"/>
</dbReference>
<sequence>MKRLMLAATAMLAAATPAAAQDTILVGNLIADAREGGTGPATITVNQGRIVAVEPGHQRPPSGEVVDLSDKTVMPGLIDLHTHLSGDPSGDYWRAATTPVEWNTVLAVKNARKTLEAGFTTVRNPGSDQHSAHMLRRATEQWVVPGPRIWSAGPALAIIGGHGDTNGFRPEINELLDSGYNCTGPTECAAKVRLASQNGADFIKITATGGVLSQQGRGLEAHFTDAEMKSIVDTAATLGIHVAAHAHGARGIEAASNAGVRTIEHGTYLDREAARAMKANGTVLVPTLMAFKGIEEGLAKNMYTPVVVPKVRATVALTGEQVRMALAEGVTVAFGTDSGVFEHGRNGEEFQMLVDAGMNPTQALVSATITAAEVLDMGNEIGRIAPGMSADLIAFDGDPYQDVTVLEEVDWVMVRGRTLE</sequence>
<evidence type="ECO:0000256" key="1">
    <source>
        <dbReference type="SAM" id="SignalP"/>
    </source>
</evidence>
<comment type="caution">
    <text evidence="3">The sequence shown here is derived from an EMBL/GenBank/DDBJ whole genome shotgun (WGS) entry which is preliminary data.</text>
</comment>
<dbReference type="RefSeq" id="WP_218633332.1">
    <property type="nucleotide sequence ID" value="NZ_JAHVAH010000001.1"/>
</dbReference>
<protein>
    <submittedName>
        <fullName evidence="3">Amidohydrolase family protein</fullName>
    </submittedName>
</protein>
<keyword evidence="1" id="KW-0732">Signal</keyword>
<dbReference type="EMBL" id="JAHVAH010000001">
    <property type="protein sequence ID" value="MBW0145428.1"/>
    <property type="molecule type" value="Genomic_DNA"/>
</dbReference>
<feature type="signal peptide" evidence="1">
    <location>
        <begin position="1"/>
        <end position="20"/>
    </location>
</feature>
<reference evidence="3 4" key="1">
    <citation type="submission" date="2021-07" db="EMBL/GenBank/DDBJ databases">
        <title>The draft genome sequence of Sphingomicrobium sp. B8.</title>
        <authorList>
            <person name="Mu L."/>
        </authorList>
    </citation>
    <scope>NUCLEOTIDE SEQUENCE [LARGE SCALE GENOMIC DNA]</scope>
    <source>
        <strain evidence="3 4">B8</strain>
    </source>
</reference>
<dbReference type="InterPro" id="IPR051781">
    <property type="entry name" value="Metallo-dep_Hydrolase"/>
</dbReference>
<proteinExistence type="predicted"/>
<dbReference type="Pfam" id="PF01979">
    <property type="entry name" value="Amidohydro_1"/>
    <property type="match status" value="1"/>
</dbReference>
<dbReference type="InterPro" id="IPR006680">
    <property type="entry name" value="Amidohydro-rel"/>
</dbReference>
<evidence type="ECO:0000313" key="3">
    <source>
        <dbReference type="EMBL" id="MBW0145428.1"/>
    </source>
</evidence>
<dbReference type="CDD" id="cd01299">
    <property type="entry name" value="Met_dep_hydrolase_A"/>
    <property type="match status" value="1"/>
</dbReference>
<organism evidence="3 4">
    <name type="scientific">Sphingomicrobium clamense</name>
    <dbReference type="NCBI Taxonomy" id="2851013"/>
    <lineage>
        <taxon>Bacteria</taxon>
        <taxon>Pseudomonadati</taxon>
        <taxon>Pseudomonadota</taxon>
        <taxon>Alphaproteobacteria</taxon>
        <taxon>Sphingomonadales</taxon>
        <taxon>Sphingomonadaceae</taxon>
        <taxon>Sphingomicrobium</taxon>
    </lineage>
</organism>
<dbReference type="Proteomes" id="UP000698028">
    <property type="component" value="Unassembled WGS sequence"/>
</dbReference>
<dbReference type="PANTHER" id="PTHR43135">
    <property type="entry name" value="ALPHA-D-RIBOSE 1-METHYLPHOSPHONATE 5-TRIPHOSPHATE DIPHOSPHATASE"/>
    <property type="match status" value="1"/>
</dbReference>
<feature type="chain" id="PRO_5045364687" evidence="1">
    <location>
        <begin position="21"/>
        <end position="420"/>
    </location>
</feature>
<dbReference type="PANTHER" id="PTHR43135:SF3">
    <property type="entry name" value="ALPHA-D-RIBOSE 1-METHYLPHOSPHONATE 5-TRIPHOSPHATE DIPHOSPHATASE"/>
    <property type="match status" value="1"/>
</dbReference>
<keyword evidence="4" id="KW-1185">Reference proteome</keyword>
<name>A0ABS6V7C7_9SPHN</name>
<accession>A0ABS6V7C7</accession>
<gene>
    <name evidence="3" type="ORF">KTQ36_08990</name>
</gene>